<feature type="compositionally biased region" description="Polar residues" evidence="1">
    <location>
        <begin position="237"/>
        <end position="249"/>
    </location>
</feature>
<feature type="non-terminal residue" evidence="3">
    <location>
        <position position="1"/>
    </location>
</feature>
<feature type="region of interest" description="Disordered" evidence="1">
    <location>
        <begin position="212"/>
        <end position="259"/>
    </location>
</feature>
<accession>A0ABS8TGX8</accession>
<protein>
    <recommendedName>
        <fullName evidence="2">DUF4283 domain-containing protein</fullName>
    </recommendedName>
</protein>
<reference evidence="3 4" key="1">
    <citation type="journal article" date="2021" name="BMC Genomics">
        <title>Datura genome reveals duplications of psychoactive alkaloid biosynthetic genes and high mutation rate following tissue culture.</title>
        <authorList>
            <person name="Rajewski A."/>
            <person name="Carter-House D."/>
            <person name="Stajich J."/>
            <person name="Litt A."/>
        </authorList>
    </citation>
    <scope>NUCLEOTIDE SEQUENCE [LARGE SCALE GENOMIC DNA]</scope>
    <source>
        <strain evidence="3">AR-01</strain>
    </source>
</reference>
<comment type="caution">
    <text evidence="3">The sequence shown here is derived from an EMBL/GenBank/DDBJ whole genome shotgun (WGS) entry which is preliminary data.</text>
</comment>
<evidence type="ECO:0000259" key="2">
    <source>
        <dbReference type="Pfam" id="PF14111"/>
    </source>
</evidence>
<organism evidence="3 4">
    <name type="scientific">Datura stramonium</name>
    <name type="common">Jimsonweed</name>
    <name type="synonym">Common thornapple</name>
    <dbReference type="NCBI Taxonomy" id="4076"/>
    <lineage>
        <taxon>Eukaryota</taxon>
        <taxon>Viridiplantae</taxon>
        <taxon>Streptophyta</taxon>
        <taxon>Embryophyta</taxon>
        <taxon>Tracheophyta</taxon>
        <taxon>Spermatophyta</taxon>
        <taxon>Magnoliopsida</taxon>
        <taxon>eudicotyledons</taxon>
        <taxon>Gunneridae</taxon>
        <taxon>Pentapetalae</taxon>
        <taxon>asterids</taxon>
        <taxon>lamiids</taxon>
        <taxon>Solanales</taxon>
        <taxon>Solanaceae</taxon>
        <taxon>Solanoideae</taxon>
        <taxon>Datureae</taxon>
        <taxon>Datura</taxon>
    </lineage>
</organism>
<dbReference type="InterPro" id="IPR025558">
    <property type="entry name" value="DUF4283"/>
</dbReference>
<feature type="domain" description="DUF4283" evidence="2">
    <location>
        <begin position="10"/>
        <end position="89"/>
    </location>
</feature>
<name>A0ABS8TGX8_DATST</name>
<proteinExistence type="predicted"/>
<dbReference type="Proteomes" id="UP000823775">
    <property type="component" value="Unassembled WGS sequence"/>
</dbReference>
<dbReference type="PANTHER" id="PTHR34427">
    <property type="entry name" value="DUF4283 DOMAIN PROTEIN"/>
    <property type="match status" value="1"/>
</dbReference>
<gene>
    <name evidence="3" type="ORF">HAX54_010846</name>
</gene>
<keyword evidence="4" id="KW-1185">Reference proteome</keyword>
<dbReference type="Pfam" id="PF14111">
    <property type="entry name" value="DUF4283"/>
    <property type="match status" value="1"/>
</dbReference>
<sequence>EHIVKRKYFLNSCLVGSFVKWVGSPEAIRNWAAEEWGVDERIKITQLNDTWVLFRFVSKDQVMKILKEGRRWFNNNFMHLKRWKENVGCVDSRFSGNTRILARHVYGENLGEKRREGPCFNYGGRWGCQEEMEINLEYNRRGRGFGGGRRRRKDLRDSVRLESTAGFADAASKKRGEGAFEFWKGRENPRKEKRHFYPWISELGWRDKLNRFNNPNGENHKESKGSGSFQKNRRFPGQSQNVNDMANQTHPRRSYLERKSRDCHGNVQRLFRPENRCWEAGSLGDTALEGIRVVNVVEAAPAPEMGLGVARKDQSLPLIFDSSGSSGGSVRGSSSNSKYDAPIGVGAVSQDLQQFNNIDSCYDVIHEIDTRHLTCVEYGKGSSPEIVVAPFTYLLDGSRGRRKRSPFRFKNMWLKVADFGDKVGWRRNFIEPVEVKGVVHAGEEEVEGAIVDFYKCLFIEEAEWRYCAQVNMISTDSLHNLKEDPAQFFMIKVVSRVPLYLDEIGRLEKIDEGAEFVEANIQSSIAGIAPGGTCRKLLRSESTIGSVEFIGVAIGEANSGEGNK</sequence>
<dbReference type="EMBL" id="JACEIK010001600">
    <property type="protein sequence ID" value="MCD7470744.1"/>
    <property type="molecule type" value="Genomic_DNA"/>
</dbReference>
<evidence type="ECO:0000313" key="4">
    <source>
        <dbReference type="Proteomes" id="UP000823775"/>
    </source>
</evidence>
<evidence type="ECO:0000313" key="3">
    <source>
        <dbReference type="EMBL" id="MCD7470744.1"/>
    </source>
</evidence>
<dbReference type="PANTHER" id="PTHR34427:SF16">
    <property type="entry name" value="DUF4283 DOMAIN-CONTAINING PROTEIN"/>
    <property type="match status" value="1"/>
</dbReference>
<evidence type="ECO:0000256" key="1">
    <source>
        <dbReference type="SAM" id="MobiDB-lite"/>
    </source>
</evidence>